<proteinExistence type="predicted"/>
<dbReference type="Pfam" id="PF04237">
    <property type="entry name" value="YjbR"/>
    <property type="match status" value="1"/>
</dbReference>
<keyword evidence="1" id="KW-0238">DNA-binding</keyword>
<reference evidence="1" key="1">
    <citation type="submission" date="2024-06" db="EMBL/GenBank/DDBJ databases">
        <title>Mesorhizobium karijinii sp. nov., a symbiont of the iconic Swainsona formosa from arid Australia.</title>
        <authorList>
            <person name="Hill Y.J."/>
            <person name="Watkin E.L.J."/>
            <person name="O'Hara G.W."/>
            <person name="Terpolilli J."/>
            <person name="Tye M.L."/>
            <person name="Kohlmeier M.G."/>
        </authorList>
    </citation>
    <scope>NUCLEOTIDE SEQUENCE</scope>
    <source>
        <strain evidence="1">WSM2240</strain>
    </source>
</reference>
<dbReference type="PANTHER" id="PTHR35145">
    <property type="entry name" value="CYTOPLASMIC PROTEIN-RELATED"/>
    <property type="match status" value="1"/>
</dbReference>
<dbReference type="EMBL" id="CP159253">
    <property type="protein sequence ID" value="XCG50920.1"/>
    <property type="molecule type" value="Genomic_DNA"/>
</dbReference>
<dbReference type="PANTHER" id="PTHR35145:SF1">
    <property type="entry name" value="CYTOPLASMIC PROTEIN"/>
    <property type="match status" value="1"/>
</dbReference>
<dbReference type="InterPro" id="IPR058532">
    <property type="entry name" value="YjbR/MT2646/Rv2570-like"/>
</dbReference>
<dbReference type="SUPFAM" id="SSF142906">
    <property type="entry name" value="YjbR-like"/>
    <property type="match status" value="1"/>
</dbReference>
<dbReference type="InterPro" id="IPR038056">
    <property type="entry name" value="YjbR-like_sf"/>
</dbReference>
<dbReference type="GO" id="GO:0003677">
    <property type="term" value="F:DNA binding"/>
    <property type="evidence" value="ECO:0007669"/>
    <property type="project" value="UniProtKB-KW"/>
</dbReference>
<name>A0AAU8CX31_9HYPH</name>
<gene>
    <name evidence="1" type="ORF">ABVK50_10765</name>
</gene>
<accession>A0AAU8CX31</accession>
<dbReference type="RefSeq" id="WP_353641569.1">
    <property type="nucleotide sequence ID" value="NZ_CP159253.1"/>
</dbReference>
<evidence type="ECO:0000313" key="1">
    <source>
        <dbReference type="EMBL" id="XCG50920.1"/>
    </source>
</evidence>
<dbReference type="AlphaFoldDB" id="A0AAU8CX31"/>
<sequence>MSLFEPESFEDFTTSLPGVSLVDQWESRVAKVGGKVFALLRLTSPDLHGIVFKCPEESFVVLTGIEGVKQAPYFAKRQWVCVPKEAGLGDGEVEAYLHRSYRLVAAGLTKKLRQELGIPPD</sequence>
<dbReference type="InterPro" id="IPR007351">
    <property type="entry name" value="YjbR"/>
</dbReference>
<dbReference type="Gene3D" id="3.90.1150.30">
    <property type="match status" value="1"/>
</dbReference>
<organism evidence="1">
    <name type="scientific">Mesorhizobium sp. WSM2240</name>
    <dbReference type="NCBI Taxonomy" id="3228851"/>
    <lineage>
        <taxon>Bacteria</taxon>
        <taxon>Pseudomonadati</taxon>
        <taxon>Pseudomonadota</taxon>
        <taxon>Alphaproteobacteria</taxon>
        <taxon>Hyphomicrobiales</taxon>
        <taxon>Phyllobacteriaceae</taxon>
        <taxon>Mesorhizobium</taxon>
    </lineage>
</organism>
<protein>
    <submittedName>
        <fullName evidence="1">MmcQ/YjbR family DNA-binding protein</fullName>
    </submittedName>
</protein>